<accession>T1D6G8</accession>
<dbReference type="GO" id="GO:0016491">
    <property type="term" value="F:oxidoreductase activity"/>
    <property type="evidence" value="ECO:0007669"/>
    <property type="project" value="UniProtKB-KW"/>
</dbReference>
<sequence length="96" mass="11365">MFNVDSIRKDWVYQKEFRILAGFIPLKKKPQIEIMEKMGIKFSQEIKNRLQNSDNIEMESIKIILEIFDEVKEFVYGIHIMPMGKTELAKTILESV</sequence>
<comment type="caution">
    <text evidence="2">The sequence shown here is derived from an EMBL/GenBank/DDBJ whole genome shotgun (WGS) entry which is preliminary data.</text>
</comment>
<evidence type="ECO:0000313" key="2">
    <source>
        <dbReference type="EMBL" id="EQD77875.1"/>
    </source>
</evidence>
<dbReference type="EMBL" id="AUZX01001957">
    <property type="protein sequence ID" value="EQD77875.1"/>
    <property type="molecule type" value="Genomic_DNA"/>
</dbReference>
<dbReference type="Gene3D" id="3.20.20.220">
    <property type="match status" value="1"/>
</dbReference>
<organism evidence="2">
    <name type="scientific">mine drainage metagenome</name>
    <dbReference type="NCBI Taxonomy" id="410659"/>
    <lineage>
        <taxon>unclassified sequences</taxon>
        <taxon>metagenomes</taxon>
        <taxon>ecological metagenomes</taxon>
    </lineage>
</organism>
<protein>
    <submittedName>
        <fullName evidence="2">5, 10-methylenetetrahydrofolate reductase related protein</fullName>
    </submittedName>
</protein>
<dbReference type="InterPro" id="IPR029041">
    <property type="entry name" value="FAD-linked_oxidoreductase-like"/>
</dbReference>
<keyword evidence="1" id="KW-0560">Oxidoreductase</keyword>
<evidence type="ECO:0000256" key="1">
    <source>
        <dbReference type="ARBA" id="ARBA00023002"/>
    </source>
</evidence>
<name>T1D6G8_9ZZZZ</name>
<dbReference type="SUPFAM" id="SSF51730">
    <property type="entry name" value="FAD-linked oxidoreductase"/>
    <property type="match status" value="1"/>
</dbReference>
<proteinExistence type="predicted"/>
<reference evidence="2" key="2">
    <citation type="journal article" date="2014" name="ISME J.">
        <title>Microbial stratification in low pH oxic and suboxic macroscopic growths along an acid mine drainage.</title>
        <authorList>
            <person name="Mendez-Garcia C."/>
            <person name="Mesa V."/>
            <person name="Sprenger R.R."/>
            <person name="Richter M."/>
            <person name="Diez M.S."/>
            <person name="Solano J."/>
            <person name="Bargiela R."/>
            <person name="Golyshina O.V."/>
            <person name="Manteca A."/>
            <person name="Ramos J.L."/>
            <person name="Gallego J.R."/>
            <person name="Llorente I."/>
            <person name="Martins Dos Santos V.A."/>
            <person name="Jensen O.N."/>
            <person name="Pelaez A.I."/>
            <person name="Sanchez J."/>
            <person name="Ferrer M."/>
        </authorList>
    </citation>
    <scope>NUCLEOTIDE SEQUENCE</scope>
</reference>
<gene>
    <name evidence="2" type="ORF">B1A_02643</name>
</gene>
<reference evidence="2" key="1">
    <citation type="submission" date="2013-08" db="EMBL/GenBank/DDBJ databases">
        <authorList>
            <person name="Mendez C."/>
            <person name="Richter M."/>
            <person name="Ferrer M."/>
            <person name="Sanchez J."/>
        </authorList>
    </citation>
    <scope>NUCLEOTIDE SEQUENCE</scope>
</reference>
<dbReference type="AlphaFoldDB" id="T1D6G8"/>